<evidence type="ECO:0000256" key="1">
    <source>
        <dbReference type="SAM" id="Phobius"/>
    </source>
</evidence>
<comment type="caution">
    <text evidence="2">The sequence shown here is derived from an EMBL/GenBank/DDBJ whole genome shotgun (WGS) entry which is preliminary data.</text>
</comment>
<keyword evidence="3" id="KW-1185">Reference proteome</keyword>
<feature type="transmembrane region" description="Helical" evidence="1">
    <location>
        <begin position="145"/>
        <end position="164"/>
    </location>
</feature>
<evidence type="ECO:0000313" key="3">
    <source>
        <dbReference type="Proteomes" id="UP001153069"/>
    </source>
</evidence>
<keyword evidence="1" id="KW-1133">Transmembrane helix</keyword>
<accession>A0A9N8D4A3</accession>
<protein>
    <submittedName>
        <fullName evidence="2">Uncharacterized protein</fullName>
    </submittedName>
</protein>
<evidence type="ECO:0000313" key="2">
    <source>
        <dbReference type="EMBL" id="CAB9496087.1"/>
    </source>
</evidence>
<sequence>MNLNGKITSGCTVHLPEAREGDFVLFVTREEWDSLRAVRAPVFLCPKRGRIDFISREKYRQAVVHWYEQSEDHFHLPGAVQYTGTTRAIESKTMTTTRNVWYRNKFFPQVTVFVALAIMAAMKMIEAKGVAYCNDIAAKTKVQKSVLLLAVALLIPLTTLLCHNDALQFGRRKRTKVVKKQT</sequence>
<reference evidence="2" key="1">
    <citation type="submission" date="2020-06" db="EMBL/GenBank/DDBJ databases">
        <authorList>
            <consortium name="Plant Systems Biology data submission"/>
        </authorList>
    </citation>
    <scope>NUCLEOTIDE SEQUENCE</scope>
    <source>
        <strain evidence="2">D6</strain>
    </source>
</reference>
<gene>
    <name evidence="2" type="ORF">SEMRO_1_G000660.1</name>
</gene>
<proteinExistence type="predicted"/>
<keyword evidence="1" id="KW-0812">Transmembrane</keyword>
<dbReference type="Proteomes" id="UP001153069">
    <property type="component" value="Unassembled WGS sequence"/>
</dbReference>
<feature type="transmembrane region" description="Helical" evidence="1">
    <location>
        <begin position="106"/>
        <end position="125"/>
    </location>
</feature>
<name>A0A9N8D4A3_9STRA</name>
<dbReference type="EMBL" id="CAICTM010000001">
    <property type="protein sequence ID" value="CAB9496087.1"/>
    <property type="molecule type" value="Genomic_DNA"/>
</dbReference>
<organism evidence="2 3">
    <name type="scientific">Seminavis robusta</name>
    <dbReference type="NCBI Taxonomy" id="568900"/>
    <lineage>
        <taxon>Eukaryota</taxon>
        <taxon>Sar</taxon>
        <taxon>Stramenopiles</taxon>
        <taxon>Ochrophyta</taxon>
        <taxon>Bacillariophyta</taxon>
        <taxon>Bacillariophyceae</taxon>
        <taxon>Bacillariophycidae</taxon>
        <taxon>Naviculales</taxon>
        <taxon>Naviculaceae</taxon>
        <taxon>Seminavis</taxon>
    </lineage>
</organism>
<keyword evidence="1" id="KW-0472">Membrane</keyword>
<dbReference type="AlphaFoldDB" id="A0A9N8D4A3"/>